<dbReference type="SUPFAM" id="SSF46785">
    <property type="entry name" value="Winged helix' DNA-binding domain"/>
    <property type="match status" value="1"/>
</dbReference>
<dbReference type="EMBL" id="CP010519">
    <property type="protein sequence ID" value="AJE87348.1"/>
    <property type="molecule type" value="Genomic_DNA"/>
</dbReference>
<organism evidence="2 3">
    <name type="scientific">Streptomyces albus (strain ATCC 21838 / DSM 41398 / FERM P-419 / JCM 4703 / NBRC 107858)</name>
    <dbReference type="NCBI Taxonomy" id="1081613"/>
    <lineage>
        <taxon>Bacteria</taxon>
        <taxon>Bacillati</taxon>
        <taxon>Actinomycetota</taxon>
        <taxon>Actinomycetes</taxon>
        <taxon>Kitasatosporales</taxon>
        <taxon>Streptomycetaceae</taxon>
        <taxon>Streptomyces</taxon>
    </lineage>
</organism>
<feature type="domain" description="HTH marR-type" evidence="1">
    <location>
        <begin position="24"/>
        <end position="152"/>
    </location>
</feature>
<dbReference type="PANTHER" id="PTHR39515:SF2">
    <property type="entry name" value="HTH-TYPE TRANSCRIPTIONAL REGULATOR RV0880"/>
    <property type="match status" value="1"/>
</dbReference>
<dbReference type="Pfam" id="PF01047">
    <property type="entry name" value="MarR"/>
    <property type="match status" value="1"/>
</dbReference>
<proteinExistence type="predicted"/>
<dbReference type="InterPro" id="IPR052526">
    <property type="entry name" value="HTH-type_Bedaq_tolerance"/>
</dbReference>
<accession>A0A0B5EX27</accession>
<sequence>MHHELMHKRVMENAARVPDPGTSAEALAIAVEQLVRHVRQSTLAGGLSTAASSALGRLTREGPLRLTELARAEGVSQPNMTQLVTRMERAELVRRVADAGDARGVLVEVTEAGLEVFHQRRAERARALELLVEELSEPERQAVRLALPALARAVQDRQARRTPS</sequence>
<dbReference type="PRINTS" id="PR00598">
    <property type="entry name" value="HTHMARR"/>
</dbReference>
<dbReference type="PANTHER" id="PTHR39515">
    <property type="entry name" value="CONSERVED PROTEIN"/>
    <property type="match status" value="1"/>
</dbReference>
<dbReference type="AlphaFoldDB" id="A0A0B5EX27"/>
<dbReference type="GO" id="GO:0003700">
    <property type="term" value="F:DNA-binding transcription factor activity"/>
    <property type="evidence" value="ECO:0007669"/>
    <property type="project" value="InterPro"/>
</dbReference>
<dbReference type="Proteomes" id="UP000031523">
    <property type="component" value="Chromosome"/>
</dbReference>
<evidence type="ECO:0000313" key="2">
    <source>
        <dbReference type="EMBL" id="AJE87348.1"/>
    </source>
</evidence>
<reference evidence="2 3" key="1">
    <citation type="submission" date="2015-01" db="EMBL/GenBank/DDBJ databases">
        <title>Enhanced salinomycin production by adjusting the supply of polyketide extender units in Streptomyce albus DSM 41398.</title>
        <authorList>
            <person name="Lu C."/>
        </authorList>
    </citation>
    <scope>NUCLEOTIDE SEQUENCE [LARGE SCALE GENOMIC DNA]</scope>
    <source>
        <strain evidence="3">ATCC 21838 / DSM 41398 / FERM P-419 / JCM 4703 / NBRC 107858</strain>
    </source>
</reference>
<evidence type="ECO:0000313" key="3">
    <source>
        <dbReference type="Proteomes" id="UP000031523"/>
    </source>
</evidence>
<gene>
    <name evidence="2" type="ORF">SLNWT_6972</name>
</gene>
<evidence type="ECO:0000259" key="1">
    <source>
        <dbReference type="PROSITE" id="PS50995"/>
    </source>
</evidence>
<name>A0A0B5EX27_STRA4</name>
<dbReference type="InterPro" id="IPR036390">
    <property type="entry name" value="WH_DNA-bd_sf"/>
</dbReference>
<dbReference type="InterPro" id="IPR000835">
    <property type="entry name" value="HTH_MarR-typ"/>
</dbReference>
<keyword evidence="3" id="KW-1185">Reference proteome</keyword>
<dbReference type="KEGG" id="sals:SLNWT_6972"/>
<dbReference type="PROSITE" id="PS50995">
    <property type="entry name" value="HTH_MARR_2"/>
    <property type="match status" value="1"/>
</dbReference>
<protein>
    <submittedName>
        <fullName evidence="2">MarR family transcriptional regulator</fullName>
    </submittedName>
</protein>
<dbReference type="Gene3D" id="1.10.10.10">
    <property type="entry name" value="Winged helix-like DNA-binding domain superfamily/Winged helix DNA-binding domain"/>
    <property type="match status" value="1"/>
</dbReference>
<dbReference type="InterPro" id="IPR036388">
    <property type="entry name" value="WH-like_DNA-bd_sf"/>
</dbReference>
<dbReference type="SMART" id="SM00347">
    <property type="entry name" value="HTH_MARR"/>
    <property type="match status" value="1"/>
</dbReference>